<dbReference type="AlphaFoldDB" id="A0A0B0HDE6"/>
<accession>A0A0B0HDE6</accession>
<proteinExistence type="predicted"/>
<evidence type="ECO:0000313" key="1">
    <source>
        <dbReference type="EMBL" id="KHF25919.1"/>
    </source>
</evidence>
<dbReference type="Proteomes" id="UP000030856">
    <property type="component" value="Unassembled WGS sequence"/>
</dbReference>
<name>A0A0B0HDE6_SOVGS</name>
<organism evidence="1 2">
    <name type="scientific">Solemya velum gill symbiont</name>
    <dbReference type="NCBI Taxonomy" id="2340"/>
    <lineage>
        <taxon>Bacteria</taxon>
        <taxon>Pseudomonadati</taxon>
        <taxon>Pseudomonadota</taxon>
        <taxon>Gammaproteobacteria</taxon>
        <taxon>sulfur-oxidizing symbionts</taxon>
    </lineage>
</organism>
<protein>
    <submittedName>
        <fullName evidence="1">Uncharacterized protein</fullName>
    </submittedName>
</protein>
<evidence type="ECO:0000313" key="2">
    <source>
        <dbReference type="Proteomes" id="UP000030856"/>
    </source>
</evidence>
<sequence>MPYSRPETATFNFLLRSDTVHMNQHDAAHREGLFFERS</sequence>
<dbReference type="STRING" id="2340.JV46_13620"/>
<keyword evidence="2" id="KW-1185">Reference proteome</keyword>
<gene>
    <name evidence="1" type="ORF">JV46_13620</name>
</gene>
<reference evidence="1 2" key="1">
    <citation type="journal article" date="2014" name="BMC Genomics">
        <title>The genome of the intracellular bacterium of the coastal bivalve, Solemya velum: a blueprint for thriving in and out of symbiosis.</title>
        <authorList>
            <person name="Dmytrenko O."/>
            <person name="Russell S.L."/>
            <person name="Loo W.T."/>
            <person name="Fontanez K.M."/>
            <person name="Liao L."/>
            <person name="Roeselers G."/>
            <person name="Sharma R."/>
            <person name="Stewart F.J."/>
            <person name="Newton I.L."/>
            <person name="Woyke T."/>
            <person name="Wu D."/>
            <person name="Lang J.M."/>
            <person name="Eisen J.A."/>
            <person name="Cavanaugh C.M."/>
        </authorList>
    </citation>
    <scope>NUCLEOTIDE SEQUENCE [LARGE SCALE GENOMIC DNA]</scope>
    <source>
        <strain evidence="1 2">WH</strain>
    </source>
</reference>
<comment type="caution">
    <text evidence="1">The sequence shown here is derived from an EMBL/GenBank/DDBJ whole genome shotgun (WGS) entry which is preliminary data.</text>
</comment>
<dbReference type="EMBL" id="JRAA01000001">
    <property type="protein sequence ID" value="KHF25919.1"/>
    <property type="molecule type" value="Genomic_DNA"/>
</dbReference>